<feature type="region of interest" description="Disordered" evidence="4">
    <location>
        <begin position="694"/>
        <end position="713"/>
    </location>
</feature>
<keyword evidence="1" id="KW-0732">Signal</keyword>
<keyword evidence="3" id="KW-0175">Coiled coil</keyword>
<evidence type="ECO:0000259" key="5">
    <source>
        <dbReference type="PROSITE" id="PS50835"/>
    </source>
</evidence>
<dbReference type="InterPro" id="IPR007110">
    <property type="entry name" value="Ig-like_dom"/>
</dbReference>
<dbReference type="GO" id="GO:0005886">
    <property type="term" value="C:plasma membrane"/>
    <property type="evidence" value="ECO:0007669"/>
    <property type="project" value="TreeGrafter"/>
</dbReference>
<feature type="region of interest" description="Disordered" evidence="4">
    <location>
        <begin position="1118"/>
        <end position="1138"/>
    </location>
</feature>
<feature type="domain" description="Ig-like" evidence="5">
    <location>
        <begin position="919"/>
        <end position="999"/>
    </location>
</feature>
<feature type="compositionally biased region" description="Polar residues" evidence="4">
    <location>
        <begin position="700"/>
        <end position="713"/>
    </location>
</feature>
<dbReference type="InterPro" id="IPR009030">
    <property type="entry name" value="Growth_fac_rcpt_cys_sf"/>
</dbReference>
<dbReference type="OrthoDB" id="5959569at2759"/>
<dbReference type="InterPro" id="IPR011641">
    <property type="entry name" value="Tyr-kin_ephrin_A/B_rcpt-like"/>
</dbReference>
<feature type="coiled-coil region" evidence="3">
    <location>
        <begin position="284"/>
        <end position="311"/>
    </location>
</feature>
<dbReference type="GO" id="GO:0050808">
    <property type="term" value="P:synapse organization"/>
    <property type="evidence" value="ECO:0007669"/>
    <property type="project" value="TreeGrafter"/>
</dbReference>
<dbReference type="PANTHER" id="PTHR45080:SF8">
    <property type="entry name" value="IG-LIKE DOMAIN-CONTAINING PROTEIN"/>
    <property type="match status" value="1"/>
</dbReference>
<dbReference type="GO" id="GO:0007156">
    <property type="term" value="P:homophilic cell adhesion via plasma membrane adhesion molecules"/>
    <property type="evidence" value="ECO:0007669"/>
    <property type="project" value="TreeGrafter"/>
</dbReference>
<evidence type="ECO:0000313" key="7">
    <source>
        <dbReference type="Proteomes" id="UP001163046"/>
    </source>
</evidence>
<dbReference type="GO" id="GO:0030424">
    <property type="term" value="C:axon"/>
    <property type="evidence" value="ECO:0007669"/>
    <property type="project" value="TreeGrafter"/>
</dbReference>
<dbReference type="Gene3D" id="2.60.40.10">
    <property type="entry name" value="Immunoglobulins"/>
    <property type="match status" value="2"/>
</dbReference>
<dbReference type="SMART" id="SM00408">
    <property type="entry name" value="IGc2"/>
    <property type="match status" value="2"/>
</dbReference>
<dbReference type="InterPro" id="IPR013783">
    <property type="entry name" value="Ig-like_fold"/>
</dbReference>
<dbReference type="Gene3D" id="2.10.50.10">
    <property type="entry name" value="Tumor Necrosis Factor Receptor, subunit A, domain 2"/>
    <property type="match status" value="1"/>
</dbReference>
<proteinExistence type="predicted"/>
<dbReference type="SMART" id="SM00409">
    <property type="entry name" value="IG"/>
    <property type="match status" value="2"/>
</dbReference>
<dbReference type="InterPro" id="IPR003599">
    <property type="entry name" value="Ig_sub"/>
</dbReference>
<reference evidence="6" key="1">
    <citation type="submission" date="2023-01" db="EMBL/GenBank/DDBJ databases">
        <title>Genome assembly of the deep-sea coral Lophelia pertusa.</title>
        <authorList>
            <person name="Herrera S."/>
            <person name="Cordes E."/>
        </authorList>
    </citation>
    <scope>NUCLEOTIDE SEQUENCE</scope>
    <source>
        <strain evidence="6">USNM1676648</strain>
        <tissue evidence="6">Polyp</tissue>
    </source>
</reference>
<protein>
    <submittedName>
        <fullName evidence="6">Hemicentin-1</fullName>
    </submittedName>
</protein>
<dbReference type="PANTHER" id="PTHR45080">
    <property type="entry name" value="CONTACTIN 5"/>
    <property type="match status" value="1"/>
</dbReference>
<evidence type="ECO:0000256" key="3">
    <source>
        <dbReference type="SAM" id="Coils"/>
    </source>
</evidence>
<dbReference type="Pfam" id="PF13895">
    <property type="entry name" value="Ig_2"/>
    <property type="match status" value="1"/>
</dbReference>
<organism evidence="6 7">
    <name type="scientific">Desmophyllum pertusum</name>
    <dbReference type="NCBI Taxonomy" id="174260"/>
    <lineage>
        <taxon>Eukaryota</taxon>
        <taxon>Metazoa</taxon>
        <taxon>Cnidaria</taxon>
        <taxon>Anthozoa</taxon>
        <taxon>Hexacorallia</taxon>
        <taxon>Scleractinia</taxon>
        <taxon>Caryophylliina</taxon>
        <taxon>Caryophylliidae</taxon>
        <taxon>Desmophyllum</taxon>
    </lineage>
</organism>
<evidence type="ECO:0000313" key="6">
    <source>
        <dbReference type="EMBL" id="KAJ7327695.1"/>
    </source>
</evidence>
<dbReference type="InterPro" id="IPR050958">
    <property type="entry name" value="Cell_Adh-Cytoskel_Orgn"/>
</dbReference>
<evidence type="ECO:0000256" key="4">
    <source>
        <dbReference type="SAM" id="MobiDB-lite"/>
    </source>
</evidence>
<dbReference type="InterPro" id="IPR003598">
    <property type="entry name" value="Ig_sub2"/>
</dbReference>
<dbReference type="InterPro" id="IPR036179">
    <property type="entry name" value="Ig-like_dom_sf"/>
</dbReference>
<name>A0A9W9Y9P8_9CNID</name>
<dbReference type="EMBL" id="MU827800">
    <property type="protein sequence ID" value="KAJ7327695.1"/>
    <property type="molecule type" value="Genomic_DNA"/>
</dbReference>
<dbReference type="SUPFAM" id="SSF48726">
    <property type="entry name" value="Immunoglobulin"/>
    <property type="match status" value="2"/>
</dbReference>
<dbReference type="Pfam" id="PF13927">
    <property type="entry name" value="Ig_3"/>
    <property type="match status" value="1"/>
</dbReference>
<dbReference type="GO" id="GO:0008046">
    <property type="term" value="F:axon guidance receptor activity"/>
    <property type="evidence" value="ECO:0007669"/>
    <property type="project" value="TreeGrafter"/>
</dbReference>
<sequence>MVEDMLINVIKARRLLSSSSDFLQLKVLVAKIDDDLDTISRVFDLLVAQLQPYRNRTSIETAISSFIRLQRDIPKTISLSFSKSSIHQNFVGVRFALIAQVCHKRLCFANIKCNIWSVQDNSCVTNLSRQEAGVIIEGTVLRDISLGNVITYPVGRPFKMLISRHSQPFVTTFECLVDLLGLKRNTTIKMIGRELFFSIWGPMFGNFEALLNVKADFENVVDWKSIVFEVEGTMNRSSNLYTMLESMIANETAMAAKEVTTRLAKAQATFNDAKIKADVAKGDLKLKQTDAEELRIEKERAAKELRVARLQYQLAKVSFDNTMNFRQNIQSFVCEIKECNYTCLNGCVIPDLCQNPINITYLERYCELVNKPITINVVQQSIEKRSFAVQTRQKVYTGDCKSVMAASIVGGIVGGISRGIVGGISSGILGGIVGGVAGAAIGVLSKILFGCSDTYEWKPGEPRLVEYDHKVFEMKGIEKIIKEVECTGQEEKTKRGGYGPPYPCCKKYGCKAKVIDPRCVINNDECLGAMTELKVTLDAMNATFQSAFLSLRNSVDKVKKATYVYEKARIRHAFAVSLLNKVKSHTEQRLSAVEIVNASMLHVRRIVDVGLKIAQAINASNSDNKKTVDVGDLKFSFSMASQDMKKILVRSNVSSSTGQQTSVSFLVDFDQVERSITSASKTIIAKYFGGEHARKRRSATEGNSDSAHSTHSLHTSFTDYPYACLVTNTTHLYLRSIFQSLGDLISSVKRLNVNLSSGFHDLEKLAQTVNASSPMSNASSVNISSGYPNSSFVTEYMEMIKVLKDESTRLTNDSSQSWNDTLETWRAFLEVFTSNKGFEECSGTEDCIDYFFEGAKEFYEFEDSPRALEIKNALPQLREVIKSLTTEDLAMPEAEKALRRAVLLLNKTRDDSVLCGETPHITSSSQKEVILLPGDSLFLNCTAESEAGLKYAWKKNDQLFKESIDGTFYEHSVSKQDEGAYVCVVSNNKGSSLSNVTIVKVHSRPRITQHPKPQRVVLGSQMSATFICNGTGQPAPSFQWFFQSTNSAAIKINETKPVLYMTNPRRHHEGYYYCEVSNKHGAAVSQRARLDVLGYTIGLPRLLVVFNLTSHCWLTSNSSNSSVQDPLQCDSDSMEELPPSTNKNLTGDILDSLARSLNVSLELISGFEYDSRNTPTATVAFIVDIDKEPWKEDNFTSYVDIVEAIAIVGANLFEKLEQFNSDILNKTFKVPWNNSVLLGDPGSLMAYPLSPQCPEGQSLRENGYICANCPAGLSYNTENETCVECPLGSYQPVQGQTECIPCGKKLTTAFNGTVEEADCIEIESPSSDIPVPATEKQSTVTTSGIHRDECCWEASN</sequence>
<dbReference type="Proteomes" id="UP001163046">
    <property type="component" value="Unassembled WGS sequence"/>
</dbReference>
<dbReference type="SMART" id="SM01411">
    <property type="entry name" value="Ephrin_rec_like"/>
    <property type="match status" value="1"/>
</dbReference>
<comment type="caution">
    <text evidence="6">The sequence shown here is derived from an EMBL/GenBank/DDBJ whole genome shotgun (WGS) entry which is preliminary data.</text>
</comment>
<feature type="domain" description="Ig-like" evidence="5">
    <location>
        <begin position="1005"/>
        <end position="1091"/>
    </location>
</feature>
<evidence type="ECO:0000256" key="2">
    <source>
        <dbReference type="ARBA" id="ARBA00023157"/>
    </source>
</evidence>
<dbReference type="PROSITE" id="PS50835">
    <property type="entry name" value="IG_LIKE"/>
    <property type="match status" value="2"/>
</dbReference>
<accession>A0A9W9Y9P8</accession>
<dbReference type="GO" id="GO:0043025">
    <property type="term" value="C:neuronal cell body"/>
    <property type="evidence" value="ECO:0007669"/>
    <property type="project" value="TreeGrafter"/>
</dbReference>
<dbReference type="SUPFAM" id="SSF57184">
    <property type="entry name" value="Growth factor receptor domain"/>
    <property type="match status" value="1"/>
</dbReference>
<evidence type="ECO:0000256" key="1">
    <source>
        <dbReference type="ARBA" id="ARBA00022729"/>
    </source>
</evidence>
<dbReference type="Pfam" id="PF07699">
    <property type="entry name" value="Ephrin_rec_like"/>
    <property type="match status" value="1"/>
</dbReference>
<keyword evidence="2" id="KW-1015">Disulfide bond</keyword>
<keyword evidence="7" id="KW-1185">Reference proteome</keyword>
<gene>
    <name evidence="6" type="primary">HMCN1_30</name>
    <name evidence="6" type="ORF">OS493_026573</name>
</gene>